<dbReference type="SUPFAM" id="SSF51395">
    <property type="entry name" value="FMN-linked oxidoreductases"/>
    <property type="match status" value="1"/>
</dbReference>
<dbReference type="PANTHER" id="PTHR22893">
    <property type="entry name" value="NADH OXIDOREDUCTASE-RELATED"/>
    <property type="match status" value="1"/>
</dbReference>
<dbReference type="Pfam" id="PF00724">
    <property type="entry name" value="Oxidored_FMN"/>
    <property type="match status" value="1"/>
</dbReference>
<dbReference type="CDD" id="cd02933">
    <property type="entry name" value="OYE_like_FMN"/>
    <property type="match status" value="1"/>
</dbReference>
<dbReference type="RefSeq" id="WP_344045486.1">
    <property type="nucleotide sequence ID" value="NZ_BAAAHG010000001.1"/>
</dbReference>
<evidence type="ECO:0000313" key="2">
    <source>
        <dbReference type="EMBL" id="GAA0900929.1"/>
    </source>
</evidence>
<reference evidence="2 3" key="1">
    <citation type="journal article" date="2019" name="Int. J. Syst. Evol. Microbiol.">
        <title>The Global Catalogue of Microorganisms (GCM) 10K type strain sequencing project: providing services to taxonomists for standard genome sequencing and annotation.</title>
        <authorList>
            <consortium name="The Broad Institute Genomics Platform"/>
            <consortium name="The Broad Institute Genome Sequencing Center for Infectious Disease"/>
            <person name="Wu L."/>
            <person name="Ma J."/>
        </authorList>
    </citation>
    <scope>NUCLEOTIDE SEQUENCE [LARGE SCALE GENOMIC DNA]</scope>
    <source>
        <strain evidence="2 3">JCM 10673</strain>
    </source>
</reference>
<dbReference type="Gene3D" id="3.20.20.70">
    <property type="entry name" value="Aldolase class I"/>
    <property type="match status" value="1"/>
</dbReference>
<dbReference type="InterPro" id="IPR045247">
    <property type="entry name" value="Oye-like"/>
</dbReference>
<dbReference type="PANTHER" id="PTHR22893:SF91">
    <property type="entry name" value="NADPH DEHYDROGENASE 2-RELATED"/>
    <property type="match status" value="1"/>
</dbReference>
<dbReference type="Proteomes" id="UP001501005">
    <property type="component" value="Unassembled WGS sequence"/>
</dbReference>
<sequence>MSGLFDPVPFGGLTLPNRLVMSPMGRGRTTADGTPLPVMAEYYAQRAAAGLIISEATHPSPVAVGHAHSVRLHTAEQARAWAGIVGAVHRAGGRMYLQIMHAGRISHPDLHGETPVAPSAVRADGTARVFRGRPAYPVPRPLTADDIDATVEDFARCARTAADIGFDGVEIHGANGYLLHQFLSPVTNVRDDEYGGDAEGRIRFPVEVARAVAAEIGPERTGIRLSPGFPLNDMSEPDRAEVYPALLDALDELGLGHVHFVAGSDTDLVHELSRRWGRTVVVNVGTGPLDTDTTLAAAGKALTDGADLLSFGRQFLANPDLPERLRVRAPLNAWDPRFFYEGGSRGYTDYPVLAASAAGVTD</sequence>
<protein>
    <submittedName>
        <fullName evidence="2">Alkene reductase</fullName>
    </submittedName>
</protein>
<dbReference type="EMBL" id="BAAAHG010000001">
    <property type="protein sequence ID" value="GAA0900929.1"/>
    <property type="molecule type" value="Genomic_DNA"/>
</dbReference>
<name>A0ABN1NBF7_9ACTN</name>
<dbReference type="InterPro" id="IPR013785">
    <property type="entry name" value="Aldolase_TIM"/>
</dbReference>
<organism evidence="2 3">
    <name type="scientific">Streptomyces thermoalcalitolerans</name>
    <dbReference type="NCBI Taxonomy" id="65605"/>
    <lineage>
        <taxon>Bacteria</taxon>
        <taxon>Bacillati</taxon>
        <taxon>Actinomycetota</taxon>
        <taxon>Actinomycetes</taxon>
        <taxon>Kitasatosporales</taxon>
        <taxon>Streptomycetaceae</taxon>
        <taxon>Streptomyces</taxon>
    </lineage>
</organism>
<accession>A0ABN1NBF7</accession>
<evidence type="ECO:0000259" key="1">
    <source>
        <dbReference type="Pfam" id="PF00724"/>
    </source>
</evidence>
<comment type="caution">
    <text evidence="2">The sequence shown here is derived from an EMBL/GenBank/DDBJ whole genome shotgun (WGS) entry which is preliminary data.</text>
</comment>
<keyword evidence="3" id="KW-1185">Reference proteome</keyword>
<proteinExistence type="predicted"/>
<feature type="domain" description="NADH:flavin oxidoreductase/NADH oxidase N-terminal" evidence="1">
    <location>
        <begin position="4"/>
        <end position="330"/>
    </location>
</feature>
<gene>
    <name evidence="2" type="ORF">GCM10009549_01270</name>
</gene>
<evidence type="ECO:0000313" key="3">
    <source>
        <dbReference type="Proteomes" id="UP001501005"/>
    </source>
</evidence>
<dbReference type="InterPro" id="IPR001155">
    <property type="entry name" value="OxRdtase_FMN_N"/>
</dbReference>